<dbReference type="Gene3D" id="3.10.20.30">
    <property type="match status" value="1"/>
</dbReference>
<evidence type="ECO:0000256" key="5">
    <source>
        <dbReference type="ARBA" id="ARBA00029754"/>
    </source>
</evidence>
<dbReference type="Pfam" id="PF02824">
    <property type="entry name" value="TGS"/>
    <property type="match status" value="1"/>
</dbReference>
<dbReference type="InterPro" id="IPR012675">
    <property type="entry name" value="Beta-grasp_dom_sf"/>
</dbReference>
<evidence type="ECO:0000259" key="12">
    <source>
        <dbReference type="PROSITE" id="PS51880"/>
    </source>
</evidence>
<dbReference type="CDD" id="cd00077">
    <property type="entry name" value="HDc"/>
    <property type="match status" value="1"/>
</dbReference>
<dbReference type="OrthoDB" id="9805041at2"/>
<dbReference type="InterPro" id="IPR043519">
    <property type="entry name" value="NT_sf"/>
</dbReference>
<dbReference type="FunFam" id="3.10.20.30:FF:000002">
    <property type="entry name" value="GTP pyrophosphokinase (RelA/SpoT)"/>
    <property type="match status" value="1"/>
</dbReference>
<dbReference type="InterPro" id="IPR045865">
    <property type="entry name" value="ACT-like_dom_sf"/>
</dbReference>
<dbReference type="InterPro" id="IPR003607">
    <property type="entry name" value="HD/PDEase_dom"/>
</dbReference>
<keyword evidence="13" id="KW-0808">Transferase</keyword>
<dbReference type="PANTHER" id="PTHR21262:SF31">
    <property type="entry name" value="GTP PYROPHOSPHOKINASE"/>
    <property type="match status" value="1"/>
</dbReference>
<dbReference type="Proteomes" id="UP000253090">
    <property type="component" value="Unassembled WGS sequence"/>
</dbReference>
<dbReference type="SUPFAM" id="SSF81301">
    <property type="entry name" value="Nucleotidyltransferase"/>
    <property type="match status" value="1"/>
</dbReference>
<keyword evidence="13" id="KW-0418">Kinase</keyword>
<comment type="pathway">
    <text evidence="1">Purine metabolism; ppGpp biosynthesis; ppGpp from GTP: step 1/2.</text>
</comment>
<gene>
    <name evidence="13" type="ORF">DFP94_10133</name>
</gene>
<dbReference type="CDD" id="cd01668">
    <property type="entry name" value="TGS_RSH"/>
    <property type="match status" value="1"/>
</dbReference>
<dbReference type="EC" id="2.7.6.5" evidence="2"/>
<dbReference type="PROSITE" id="PS51671">
    <property type="entry name" value="ACT"/>
    <property type="match status" value="1"/>
</dbReference>
<dbReference type="AlphaFoldDB" id="A0A369BLL7"/>
<dbReference type="Gene3D" id="3.30.70.260">
    <property type="match status" value="1"/>
</dbReference>
<dbReference type="InterPro" id="IPR006674">
    <property type="entry name" value="HD_domain"/>
</dbReference>
<dbReference type="Pfam" id="PF13291">
    <property type="entry name" value="ACT_4"/>
    <property type="match status" value="1"/>
</dbReference>
<evidence type="ECO:0000313" key="13">
    <source>
        <dbReference type="EMBL" id="RCX22453.1"/>
    </source>
</evidence>
<reference evidence="13 14" key="1">
    <citation type="submission" date="2018-07" db="EMBL/GenBank/DDBJ databases">
        <title>Genomic Encyclopedia of Type Strains, Phase III (KMG-III): the genomes of soil and plant-associated and newly described type strains.</title>
        <authorList>
            <person name="Whitman W."/>
        </authorList>
    </citation>
    <scope>NUCLEOTIDE SEQUENCE [LARGE SCALE GENOMIC DNA]</scope>
    <source>
        <strain evidence="13 14">CECT 8333</strain>
    </source>
</reference>
<evidence type="ECO:0000256" key="7">
    <source>
        <dbReference type="ARBA" id="ARBA00033308"/>
    </source>
</evidence>
<dbReference type="CDD" id="cd05399">
    <property type="entry name" value="NT_Rel-Spo_like"/>
    <property type="match status" value="1"/>
</dbReference>
<evidence type="ECO:0000256" key="3">
    <source>
        <dbReference type="ARBA" id="ARBA00019852"/>
    </source>
</evidence>
<dbReference type="InterPro" id="IPR004811">
    <property type="entry name" value="RelA/Spo_fam"/>
</dbReference>
<comment type="function">
    <text evidence="9">In eubacteria ppGpp (guanosine 3'-diphosphate 5'-diphosphate) is a mediator of the stringent response that coordinates a variety of cellular activities in response to changes in nutritional abundance.</text>
</comment>
<feature type="domain" description="TGS" evidence="12">
    <location>
        <begin position="383"/>
        <end position="444"/>
    </location>
</feature>
<feature type="domain" description="HD" evidence="11">
    <location>
        <begin position="44"/>
        <end position="143"/>
    </location>
</feature>
<proteinExistence type="inferred from homology"/>
<dbReference type="InterPro" id="IPR004095">
    <property type="entry name" value="TGS"/>
</dbReference>
<dbReference type="FunFam" id="1.10.3210.10:FF:000001">
    <property type="entry name" value="GTP pyrophosphokinase RelA"/>
    <property type="match status" value="1"/>
</dbReference>
<dbReference type="GO" id="GO:0016301">
    <property type="term" value="F:kinase activity"/>
    <property type="evidence" value="ECO:0007669"/>
    <property type="project" value="UniProtKB-KW"/>
</dbReference>
<evidence type="ECO:0000259" key="10">
    <source>
        <dbReference type="PROSITE" id="PS51671"/>
    </source>
</evidence>
<dbReference type="PANTHER" id="PTHR21262">
    <property type="entry name" value="GUANOSINE-3',5'-BIS DIPHOSPHATE 3'-PYROPHOSPHOHYDROLASE"/>
    <property type="match status" value="1"/>
</dbReference>
<dbReference type="InterPro" id="IPR045600">
    <property type="entry name" value="RelA/SpoT_AH_RIS"/>
</dbReference>
<dbReference type="SMART" id="SM00954">
    <property type="entry name" value="RelA_SpoT"/>
    <property type="match status" value="1"/>
</dbReference>
<dbReference type="PROSITE" id="PS51831">
    <property type="entry name" value="HD"/>
    <property type="match status" value="1"/>
</dbReference>
<comment type="catalytic activity">
    <reaction evidence="8">
        <text>GTP + ATP = guanosine 3'-diphosphate 5'-triphosphate + AMP</text>
        <dbReference type="Rhea" id="RHEA:22088"/>
        <dbReference type="ChEBI" id="CHEBI:30616"/>
        <dbReference type="ChEBI" id="CHEBI:37565"/>
        <dbReference type="ChEBI" id="CHEBI:142410"/>
        <dbReference type="ChEBI" id="CHEBI:456215"/>
        <dbReference type="EC" id="2.7.6.5"/>
    </reaction>
</comment>
<comment type="caution">
    <text evidence="13">The sequence shown here is derived from an EMBL/GenBank/DDBJ whole genome shotgun (WGS) entry which is preliminary data.</text>
</comment>
<evidence type="ECO:0000256" key="1">
    <source>
        <dbReference type="ARBA" id="ARBA00004976"/>
    </source>
</evidence>
<dbReference type="GO" id="GO:0015970">
    <property type="term" value="P:guanosine tetraphosphate biosynthetic process"/>
    <property type="evidence" value="ECO:0007669"/>
    <property type="project" value="UniProtKB-UniPathway"/>
</dbReference>
<dbReference type="InterPro" id="IPR007685">
    <property type="entry name" value="RelA_SpoT"/>
</dbReference>
<dbReference type="Gene3D" id="1.10.3210.10">
    <property type="entry name" value="Hypothetical protein af1432"/>
    <property type="match status" value="1"/>
</dbReference>
<protein>
    <recommendedName>
        <fullName evidence="3">GTP pyrophosphokinase</fullName>
        <ecNumber evidence="2">2.7.6.5</ecNumber>
    </recommendedName>
    <alternativeName>
        <fullName evidence="6">(p)ppGpp synthase</fullName>
    </alternativeName>
    <alternativeName>
        <fullName evidence="5">ATP:GTP 3'-pyrophosphotransferase</fullName>
    </alternativeName>
    <alternativeName>
        <fullName evidence="7">ppGpp synthase I</fullName>
    </alternativeName>
</protein>
<dbReference type="Pfam" id="PF04607">
    <property type="entry name" value="RelA_SpoT"/>
    <property type="match status" value="1"/>
</dbReference>
<dbReference type="UniPathway" id="UPA00908">
    <property type="reaction ID" value="UER00884"/>
</dbReference>
<dbReference type="PROSITE" id="PS51880">
    <property type="entry name" value="TGS"/>
    <property type="match status" value="1"/>
</dbReference>
<dbReference type="InterPro" id="IPR033655">
    <property type="entry name" value="TGS_RelA/SpoT"/>
</dbReference>
<dbReference type="InterPro" id="IPR002912">
    <property type="entry name" value="ACT_dom"/>
</dbReference>
<dbReference type="SUPFAM" id="SSF81271">
    <property type="entry name" value="TGS-like"/>
    <property type="match status" value="1"/>
</dbReference>
<dbReference type="GO" id="GO:0005525">
    <property type="term" value="F:GTP binding"/>
    <property type="evidence" value="ECO:0007669"/>
    <property type="project" value="UniProtKB-KW"/>
</dbReference>
<keyword evidence="4" id="KW-0342">GTP-binding</keyword>
<dbReference type="Pfam" id="PF13328">
    <property type="entry name" value="HD_4"/>
    <property type="match status" value="1"/>
</dbReference>
<comment type="similarity">
    <text evidence="9">Belongs to the relA/spoT family.</text>
</comment>
<evidence type="ECO:0000256" key="6">
    <source>
        <dbReference type="ARBA" id="ARBA00032407"/>
    </source>
</evidence>
<feature type="domain" description="ACT" evidence="10">
    <location>
        <begin position="651"/>
        <end position="725"/>
    </location>
</feature>
<evidence type="ECO:0000259" key="11">
    <source>
        <dbReference type="PROSITE" id="PS51831"/>
    </source>
</evidence>
<evidence type="ECO:0000256" key="4">
    <source>
        <dbReference type="ARBA" id="ARBA00023134"/>
    </source>
</evidence>
<accession>A0A369BLL7</accession>
<keyword evidence="4" id="KW-0547">Nucleotide-binding</keyword>
<dbReference type="GO" id="GO:0008728">
    <property type="term" value="F:GTP diphosphokinase activity"/>
    <property type="evidence" value="ECO:0007669"/>
    <property type="project" value="UniProtKB-EC"/>
</dbReference>
<evidence type="ECO:0000256" key="2">
    <source>
        <dbReference type="ARBA" id="ARBA00013251"/>
    </source>
</evidence>
<dbReference type="SUPFAM" id="SSF55021">
    <property type="entry name" value="ACT-like"/>
    <property type="match status" value="1"/>
</dbReference>
<dbReference type="GO" id="GO:0005886">
    <property type="term" value="C:plasma membrane"/>
    <property type="evidence" value="ECO:0007669"/>
    <property type="project" value="TreeGrafter"/>
</dbReference>
<dbReference type="CDD" id="cd04876">
    <property type="entry name" value="ACT_RelA-SpoT"/>
    <property type="match status" value="1"/>
</dbReference>
<evidence type="ECO:0000256" key="9">
    <source>
        <dbReference type="RuleBase" id="RU003847"/>
    </source>
</evidence>
<dbReference type="EMBL" id="QPJW01000001">
    <property type="protein sequence ID" value="RCX22453.1"/>
    <property type="molecule type" value="Genomic_DNA"/>
</dbReference>
<evidence type="ECO:0000256" key="8">
    <source>
        <dbReference type="ARBA" id="ARBA00048244"/>
    </source>
</evidence>
<dbReference type="SMART" id="SM00471">
    <property type="entry name" value="HDc"/>
    <property type="match status" value="1"/>
</dbReference>
<dbReference type="NCBIfam" id="TIGR00691">
    <property type="entry name" value="spoT_relA"/>
    <property type="match status" value="1"/>
</dbReference>
<evidence type="ECO:0000313" key="14">
    <source>
        <dbReference type="Proteomes" id="UP000253090"/>
    </source>
</evidence>
<keyword evidence="14" id="KW-1185">Reference proteome</keyword>
<organism evidence="13 14">
    <name type="scientific">Fontibacillus phaseoli</name>
    <dbReference type="NCBI Taxonomy" id="1416533"/>
    <lineage>
        <taxon>Bacteria</taxon>
        <taxon>Bacillati</taxon>
        <taxon>Bacillota</taxon>
        <taxon>Bacilli</taxon>
        <taxon>Bacillales</taxon>
        <taxon>Paenibacillaceae</taxon>
        <taxon>Fontibacillus</taxon>
    </lineage>
</organism>
<dbReference type="SUPFAM" id="SSF109604">
    <property type="entry name" value="HD-domain/PDEase-like"/>
    <property type="match status" value="1"/>
</dbReference>
<sequence length="725" mass="82994">MGIERLLEKASAYIKQPDLEHIREAYDFAEQAHHGQVRKSGEPYILHPLAVAEIVVNMQMDILSIIAALLHDVVEDTTVSLKEIEEHFGQDCAMLVDGLTKLERIKFQSKEEQQNENYRKMFIAMAQDIRVIVIKLADRLHNMRTLKYQSEESQRRIAYETLEIFCPIANRLGISAIKWEMEDIALRYLNPQQYYRIANLMRKKRAEREEYIDSVIARISEKLDEMGVEADLLGRPKHIYSVYKKMTTKNKQFNEIYDLLAIRVIVDNIKDCYATLGIIHTLWKPMPGRFKDYIAMPKANMYQSLHTTVVGPNGEPTEVQIRTWEMHRTAEYGIAAHWAYKEGPESGGPEKRMTFFNEILELQHEAKDASEFVESLKMDFFTDLVFVFTPSGEVIELPSGSVPLDFAYRIHTEVGNRTIGAKVNGRIVPLDHRLKTGDIIEILTSKHSYGPSQDWLKIAQSSHARSKIKQWFKKEKREENVEKGREAIERELKRAGIEPSAWMSDDKLMEACKKFAFNDIDDMLSAVGFGGITAAQITTKLTEKLRKEQEESNSIELTSEVKEVKAAPEERKQRPTNGVVVKGIDNLLVRFARCCNPVPGDDIVGYITRGRGVSVHRSDCPNIPNGSDDEEAARVIDVEWESAIEANYSVDIEITGHDRRNFLNEVLQAVSESKTNISAVSGRSDKNKMALVHMTILIRNTDHLQSVVERIKRVKDVYTVHRIMQ</sequence>
<dbReference type="Pfam" id="PF19296">
    <property type="entry name" value="RelA_AH_RIS"/>
    <property type="match status" value="1"/>
</dbReference>
<dbReference type="Gene3D" id="3.30.460.10">
    <property type="entry name" value="Beta Polymerase, domain 2"/>
    <property type="match status" value="1"/>
</dbReference>
<dbReference type="InterPro" id="IPR012676">
    <property type="entry name" value="TGS-like"/>
</dbReference>
<name>A0A369BLL7_9BACL</name>
<dbReference type="RefSeq" id="WP_114494445.1">
    <property type="nucleotide sequence ID" value="NZ_QPJW01000001.1"/>
</dbReference>
<dbReference type="FunFam" id="3.30.460.10:FF:000001">
    <property type="entry name" value="GTP pyrophosphokinase RelA"/>
    <property type="match status" value="1"/>
</dbReference>